<evidence type="ECO:0000256" key="4">
    <source>
        <dbReference type="ARBA" id="ARBA00022692"/>
    </source>
</evidence>
<dbReference type="InterPro" id="IPR023025">
    <property type="entry name" value="Ser_Thr_transp_SstT"/>
</dbReference>
<dbReference type="PRINTS" id="PR00173">
    <property type="entry name" value="EDTRNSPORT"/>
</dbReference>
<feature type="transmembrane region" description="Helical" evidence="9">
    <location>
        <begin position="77"/>
        <end position="98"/>
    </location>
</feature>
<dbReference type="InterPro" id="IPR036458">
    <property type="entry name" value="Na:dicarbo_symporter_sf"/>
</dbReference>
<comment type="subcellular location">
    <subcellularLocation>
        <location evidence="1">Membrane</location>
        <topology evidence="1">Multi-pass membrane protein</topology>
    </subcellularLocation>
</comment>
<dbReference type="Pfam" id="PF00375">
    <property type="entry name" value="SDF"/>
    <property type="match status" value="1"/>
</dbReference>
<evidence type="ECO:0000256" key="3">
    <source>
        <dbReference type="ARBA" id="ARBA00022475"/>
    </source>
</evidence>
<feature type="transmembrane region" description="Helical" evidence="9">
    <location>
        <begin position="12"/>
        <end position="31"/>
    </location>
</feature>
<feature type="transmembrane region" description="Helical" evidence="9">
    <location>
        <begin position="281"/>
        <end position="306"/>
    </location>
</feature>
<dbReference type="RefSeq" id="WP_244385845.1">
    <property type="nucleotide sequence ID" value="NZ_AP025564.1"/>
</dbReference>
<dbReference type="EMBL" id="AP025564">
    <property type="protein sequence ID" value="BDE96591.1"/>
    <property type="molecule type" value="Genomic_DNA"/>
</dbReference>
<dbReference type="PANTHER" id="PTHR42865">
    <property type="entry name" value="PROTON/GLUTAMATE-ASPARTATE SYMPORTER"/>
    <property type="match status" value="1"/>
</dbReference>
<feature type="transmembrane region" description="Helical" evidence="9">
    <location>
        <begin position="349"/>
        <end position="370"/>
    </location>
</feature>
<keyword evidence="5" id="KW-0769">Symport</keyword>
<dbReference type="PANTHER" id="PTHR42865:SF8">
    <property type="entry name" value="SERINE_THREONINE TRANSPORTER SSTT"/>
    <property type="match status" value="1"/>
</dbReference>
<dbReference type="Gene3D" id="1.10.3860.10">
    <property type="entry name" value="Sodium:dicarboxylate symporter"/>
    <property type="match status" value="1"/>
</dbReference>
<protein>
    <submittedName>
        <fullName evidence="10">Serine/threonine transporter SstT</fullName>
    </submittedName>
</protein>
<evidence type="ECO:0000256" key="6">
    <source>
        <dbReference type="ARBA" id="ARBA00022970"/>
    </source>
</evidence>
<keyword evidence="6" id="KW-0029">Amino-acid transport</keyword>
<reference evidence="10 11" key="1">
    <citation type="submission" date="2022-01" db="EMBL/GenBank/DDBJ databases">
        <title>Novel bile acid biosynthetic pathways are enriched in the microbiome of centenarians.</title>
        <authorList>
            <person name="Sato Y."/>
            <person name="Atarashi K."/>
            <person name="Plichta R.D."/>
            <person name="Arai Y."/>
            <person name="Sasajima S."/>
            <person name="Kearney M.S."/>
            <person name="Suda W."/>
            <person name="Takeshita K."/>
            <person name="Sasaki T."/>
            <person name="Okamoto S."/>
            <person name="Skelly N.A."/>
            <person name="Okamura Y."/>
            <person name="Vlamakis H."/>
            <person name="Li Y."/>
            <person name="Tanoue T."/>
            <person name="Takei H."/>
            <person name="Nittono H."/>
            <person name="Narushima S."/>
            <person name="Irie J."/>
            <person name="Itoh H."/>
            <person name="Moriya K."/>
            <person name="Sugiura Y."/>
            <person name="Suematsu M."/>
            <person name="Moritoki N."/>
            <person name="Shibata S."/>
            <person name="Littman R.D."/>
            <person name="Fischbach A.M."/>
            <person name="Uwamino Y."/>
            <person name="Inoue T."/>
            <person name="Honda A."/>
            <person name="Hattori M."/>
            <person name="Murai T."/>
            <person name="Xavier J.R."/>
            <person name="Hirose N."/>
            <person name="Honda K."/>
        </authorList>
    </citation>
    <scope>NUCLEOTIDE SEQUENCE [LARGE SCALE GENOMIC DNA]</scope>
    <source>
        <strain evidence="10 11">CE91-St30</strain>
    </source>
</reference>
<organism evidence="10 11">
    <name type="scientific">Raoultibacter timonensis</name>
    <dbReference type="NCBI Taxonomy" id="1907662"/>
    <lineage>
        <taxon>Bacteria</taxon>
        <taxon>Bacillati</taxon>
        <taxon>Actinomycetota</taxon>
        <taxon>Coriobacteriia</taxon>
        <taxon>Eggerthellales</taxon>
        <taxon>Eggerthellaceae</taxon>
        <taxon>Raoultibacter</taxon>
    </lineage>
</organism>
<sequence length="421" mass="43967">MKELLRKYNDISLIKRIVVGLVIGAALGVFFPGIELITLLGSLFVSALKAVAPILVFFLVISALANARSDGSMKTVVVLYVISTLVAALVAVAASFLFPLTLTLTEAVDQSSPSGIGEVLTTVIMNVVDNPVNALMSANYVGILAWAAVLGIALRIASESTKGVFTSISDAVSQVVRWVIGFAPFGILGLVYTSVSTSGLEIFTEYGQLLLVLVGCMIFIALVTNPLIVFLGIRKNPYPLVLRCLKDSGITAFFTRSSAANIPVNMELCRKLGLDKDNYSVSIPLGATINMAGAAVTIAVMTMAAANTLDIAVDLPTAVILCVLAAVSACGASGVAGGSLLLIPLACSLFGIGNDIAMQVVAIGFIIGVIQDSCETALNSSSDVLFTATAEYRTWNKEGKSYIAGAFTDQSDPAEETKAFD</sequence>
<evidence type="ECO:0000256" key="1">
    <source>
        <dbReference type="ARBA" id="ARBA00004141"/>
    </source>
</evidence>
<evidence type="ECO:0000256" key="8">
    <source>
        <dbReference type="ARBA" id="ARBA00023136"/>
    </source>
</evidence>
<dbReference type="InterPro" id="IPR001991">
    <property type="entry name" value="Na-dicarboxylate_symporter"/>
</dbReference>
<keyword evidence="7 9" id="KW-1133">Transmembrane helix</keyword>
<keyword evidence="3" id="KW-1003">Cell membrane</keyword>
<keyword evidence="2" id="KW-0813">Transport</keyword>
<evidence type="ECO:0000256" key="5">
    <source>
        <dbReference type="ARBA" id="ARBA00022847"/>
    </source>
</evidence>
<keyword evidence="11" id="KW-1185">Reference proteome</keyword>
<dbReference type="Proteomes" id="UP001320544">
    <property type="component" value="Chromosome"/>
</dbReference>
<dbReference type="HAMAP" id="MF_01582">
    <property type="entry name" value="Ser_Thr_transp_SstT"/>
    <property type="match status" value="1"/>
</dbReference>
<evidence type="ECO:0000313" key="10">
    <source>
        <dbReference type="EMBL" id="BDE96591.1"/>
    </source>
</evidence>
<evidence type="ECO:0000313" key="11">
    <source>
        <dbReference type="Proteomes" id="UP001320544"/>
    </source>
</evidence>
<accession>A0ABM7WJV4</accession>
<evidence type="ECO:0000256" key="2">
    <source>
        <dbReference type="ARBA" id="ARBA00022448"/>
    </source>
</evidence>
<feature type="transmembrane region" description="Helical" evidence="9">
    <location>
        <begin position="134"/>
        <end position="154"/>
    </location>
</feature>
<feature type="transmembrane region" description="Helical" evidence="9">
    <location>
        <begin position="175"/>
        <end position="195"/>
    </location>
</feature>
<keyword evidence="4 9" id="KW-0812">Transmembrane</keyword>
<feature type="transmembrane region" description="Helical" evidence="9">
    <location>
        <begin position="43"/>
        <end position="65"/>
    </location>
</feature>
<feature type="transmembrane region" description="Helical" evidence="9">
    <location>
        <begin position="207"/>
        <end position="233"/>
    </location>
</feature>
<dbReference type="SUPFAM" id="SSF118215">
    <property type="entry name" value="Proton glutamate symport protein"/>
    <property type="match status" value="1"/>
</dbReference>
<name>A0ABM7WJV4_9ACTN</name>
<feature type="transmembrane region" description="Helical" evidence="9">
    <location>
        <begin position="318"/>
        <end position="342"/>
    </location>
</feature>
<proteinExistence type="inferred from homology"/>
<evidence type="ECO:0000256" key="7">
    <source>
        <dbReference type="ARBA" id="ARBA00022989"/>
    </source>
</evidence>
<dbReference type="NCBIfam" id="NF010151">
    <property type="entry name" value="PRK13628.1"/>
    <property type="match status" value="1"/>
</dbReference>
<gene>
    <name evidence="10" type="ORF">CE91St30_19240</name>
</gene>
<keyword evidence="8 9" id="KW-0472">Membrane</keyword>
<evidence type="ECO:0000256" key="9">
    <source>
        <dbReference type="SAM" id="Phobius"/>
    </source>
</evidence>